<feature type="transmembrane region" description="Helical" evidence="11">
    <location>
        <begin position="672"/>
        <end position="692"/>
    </location>
</feature>
<keyword evidence="6" id="KW-0238">DNA-binding</keyword>
<dbReference type="SMART" id="SM00066">
    <property type="entry name" value="GAL4"/>
    <property type="match status" value="1"/>
</dbReference>
<evidence type="ECO:0000256" key="4">
    <source>
        <dbReference type="ARBA" id="ARBA00022989"/>
    </source>
</evidence>
<evidence type="ECO:0000259" key="12">
    <source>
        <dbReference type="PROSITE" id="PS50048"/>
    </source>
</evidence>
<accession>A0A319CKF2</accession>
<dbReference type="GO" id="GO:0008270">
    <property type="term" value="F:zinc ion binding"/>
    <property type="evidence" value="ECO:0007669"/>
    <property type="project" value="InterPro"/>
</dbReference>
<keyword evidence="14" id="KW-1185">Reference proteome</keyword>
<feature type="region of interest" description="Disordered" evidence="10">
    <location>
        <begin position="50"/>
        <end position="80"/>
    </location>
</feature>
<evidence type="ECO:0000256" key="3">
    <source>
        <dbReference type="ARBA" id="ARBA00022692"/>
    </source>
</evidence>
<reference evidence="13 14" key="1">
    <citation type="submission" date="2016-12" db="EMBL/GenBank/DDBJ databases">
        <title>The genomes of Aspergillus section Nigri reveals drivers in fungal speciation.</title>
        <authorList>
            <consortium name="DOE Joint Genome Institute"/>
            <person name="Vesth T.C."/>
            <person name="Nybo J."/>
            <person name="Theobald S."/>
            <person name="Brandl J."/>
            <person name="Frisvad J.C."/>
            <person name="Nielsen K.F."/>
            <person name="Lyhne E.K."/>
            <person name="Kogle M.E."/>
            <person name="Kuo A."/>
            <person name="Riley R."/>
            <person name="Clum A."/>
            <person name="Nolan M."/>
            <person name="Lipzen A."/>
            <person name="Salamov A."/>
            <person name="Henrissat B."/>
            <person name="Wiebenga A."/>
            <person name="De Vries R.P."/>
            <person name="Grigoriev I.V."/>
            <person name="Mortensen U.H."/>
            <person name="Andersen M.R."/>
            <person name="Baker S.E."/>
        </authorList>
    </citation>
    <scope>NUCLEOTIDE SEQUENCE [LARGE SCALE GENOMIC DNA]</scope>
    <source>
        <strain evidence="13 14">CBS 121591</strain>
    </source>
</reference>
<dbReference type="GO" id="GO:0000981">
    <property type="term" value="F:DNA-binding transcription factor activity, RNA polymerase II-specific"/>
    <property type="evidence" value="ECO:0007669"/>
    <property type="project" value="InterPro"/>
</dbReference>
<evidence type="ECO:0000313" key="13">
    <source>
        <dbReference type="EMBL" id="PYH85664.1"/>
    </source>
</evidence>
<comment type="subcellular location">
    <subcellularLocation>
        <location evidence="1">Membrane</location>
        <topology evidence="1">Multi-pass membrane protein</topology>
    </subcellularLocation>
</comment>
<dbReference type="RefSeq" id="XP_025495864.1">
    <property type="nucleotide sequence ID" value="XM_025632960.1"/>
</dbReference>
<dbReference type="InterPro" id="IPR036864">
    <property type="entry name" value="Zn2-C6_fun-type_DNA-bd_sf"/>
</dbReference>
<dbReference type="SUPFAM" id="SSF57701">
    <property type="entry name" value="Zn2/Cys6 DNA-binding domain"/>
    <property type="match status" value="1"/>
</dbReference>
<dbReference type="InterPro" id="IPR029020">
    <property type="entry name" value="Ammonium/urea_transptr"/>
</dbReference>
<feature type="domain" description="Zn(2)-C6 fungal-type" evidence="12">
    <location>
        <begin position="12"/>
        <end position="42"/>
    </location>
</feature>
<feature type="transmembrane region" description="Helical" evidence="11">
    <location>
        <begin position="845"/>
        <end position="864"/>
    </location>
</feature>
<dbReference type="Pfam" id="PF00172">
    <property type="entry name" value="Zn_clus"/>
    <property type="match status" value="1"/>
</dbReference>
<dbReference type="Gene3D" id="1.10.3430.10">
    <property type="entry name" value="Ammonium transporter AmtB like domains"/>
    <property type="match status" value="1"/>
</dbReference>
<evidence type="ECO:0000256" key="11">
    <source>
        <dbReference type="SAM" id="Phobius"/>
    </source>
</evidence>
<dbReference type="Pfam" id="PF00909">
    <property type="entry name" value="Ammonium_transp"/>
    <property type="match status" value="1"/>
</dbReference>
<evidence type="ECO:0000313" key="14">
    <source>
        <dbReference type="Proteomes" id="UP000248340"/>
    </source>
</evidence>
<keyword evidence="8" id="KW-0804">Transcription</keyword>
<dbReference type="PROSITE" id="PS50048">
    <property type="entry name" value="ZN2_CY6_FUNGAL_2"/>
    <property type="match status" value="1"/>
</dbReference>
<dbReference type="InterPro" id="IPR001905">
    <property type="entry name" value="Ammonium_transpt"/>
</dbReference>
<keyword evidence="4 11" id="KW-1133">Transmembrane helix</keyword>
<feature type="transmembrane region" description="Helical" evidence="11">
    <location>
        <begin position="812"/>
        <end position="833"/>
    </location>
</feature>
<dbReference type="InterPro" id="IPR021858">
    <property type="entry name" value="Fun_TF"/>
</dbReference>
<feature type="transmembrane region" description="Helical" evidence="11">
    <location>
        <begin position="783"/>
        <end position="800"/>
    </location>
</feature>
<dbReference type="GO" id="GO:0003677">
    <property type="term" value="F:DNA binding"/>
    <property type="evidence" value="ECO:0007669"/>
    <property type="project" value="UniProtKB-KW"/>
</dbReference>
<dbReference type="GO" id="GO:0008519">
    <property type="term" value="F:ammonium channel activity"/>
    <property type="evidence" value="ECO:0007669"/>
    <property type="project" value="InterPro"/>
</dbReference>
<gene>
    <name evidence="13" type="ORF">BO82DRAFT_327390</name>
</gene>
<evidence type="ECO:0000256" key="6">
    <source>
        <dbReference type="ARBA" id="ARBA00023125"/>
    </source>
</evidence>
<feature type="transmembrane region" description="Helical" evidence="11">
    <location>
        <begin position="587"/>
        <end position="607"/>
    </location>
</feature>
<keyword evidence="5" id="KW-0805">Transcription regulation</keyword>
<dbReference type="Pfam" id="PF11951">
    <property type="entry name" value="Fungal_trans_2"/>
    <property type="match status" value="1"/>
</dbReference>
<comment type="similarity">
    <text evidence="2">Belongs to the ammonia transporter channel (TC 1.A.11.2) family.</text>
</comment>
<keyword evidence="9" id="KW-0539">Nucleus</keyword>
<protein>
    <submittedName>
        <fullName evidence="13">Rh-like protein/ammonium transporter</fullName>
    </submittedName>
</protein>
<evidence type="ECO:0000256" key="1">
    <source>
        <dbReference type="ARBA" id="ARBA00004141"/>
    </source>
</evidence>
<proteinExistence type="inferred from homology"/>
<evidence type="ECO:0000256" key="5">
    <source>
        <dbReference type="ARBA" id="ARBA00023015"/>
    </source>
</evidence>
<keyword evidence="7 11" id="KW-0472">Membrane</keyword>
<dbReference type="GO" id="GO:0009893">
    <property type="term" value="P:positive regulation of metabolic process"/>
    <property type="evidence" value="ECO:0007669"/>
    <property type="project" value="UniProtKB-ARBA"/>
</dbReference>
<dbReference type="OrthoDB" id="534912at2759"/>
<dbReference type="InterPro" id="IPR001138">
    <property type="entry name" value="Zn2Cys6_DnaBD"/>
</dbReference>
<evidence type="ECO:0000256" key="8">
    <source>
        <dbReference type="ARBA" id="ARBA00023163"/>
    </source>
</evidence>
<dbReference type="STRING" id="1448315.A0A319CKF2"/>
<dbReference type="AlphaFoldDB" id="A0A319CKF2"/>
<dbReference type="PANTHER" id="PTHR43029:SF9">
    <property type="entry name" value="SIMILAR TO AMMONIUM PERMEASE, BUT NOT NORMALLY ACTIVE (EUROFUNG)"/>
    <property type="match status" value="1"/>
</dbReference>
<feature type="transmembrane region" description="Helical" evidence="11">
    <location>
        <begin position="699"/>
        <end position="721"/>
    </location>
</feature>
<dbReference type="VEuPathDB" id="FungiDB:BO82DRAFT_327390"/>
<dbReference type="PANTHER" id="PTHR43029">
    <property type="entry name" value="AMMONIUM TRANSPORTER MEP2"/>
    <property type="match status" value="1"/>
</dbReference>
<dbReference type="CDD" id="cd00067">
    <property type="entry name" value="GAL4"/>
    <property type="match status" value="1"/>
</dbReference>
<dbReference type="GO" id="GO:0005886">
    <property type="term" value="C:plasma membrane"/>
    <property type="evidence" value="ECO:0007669"/>
    <property type="project" value="TreeGrafter"/>
</dbReference>
<dbReference type="SUPFAM" id="SSF111352">
    <property type="entry name" value="Ammonium transporter"/>
    <property type="match status" value="1"/>
</dbReference>
<evidence type="ECO:0000256" key="7">
    <source>
        <dbReference type="ARBA" id="ARBA00023136"/>
    </source>
</evidence>
<feature type="transmembrane region" description="Helical" evidence="11">
    <location>
        <begin position="741"/>
        <end position="762"/>
    </location>
</feature>
<dbReference type="GeneID" id="37135701"/>
<dbReference type="EMBL" id="KZ821679">
    <property type="protein sequence ID" value="PYH85664.1"/>
    <property type="molecule type" value="Genomic_DNA"/>
</dbReference>
<feature type="transmembrane region" description="Helical" evidence="11">
    <location>
        <begin position="619"/>
        <end position="637"/>
    </location>
</feature>
<evidence type="ECO:0000256" key="2">
    <source>
        <dbReference type="ARBA" id="ARBA00005887"/>
    </source>
</evidence>
<sequence>MSGRNAPRSKNGCSTCRRRKVKCGEERPVCKRCFNLRLTCEWGIPVKRGGKTGENAPVRHLQPRWPPPPPTRSDPITTTTTANVAPTTTAITPSSPTLITASTTAPVTPIGATAGILDAHYANTLASLWPPAPGCAPDFSPASPDGFLPTSWPVYHPAYTQTPPLYPSLSGTDFPCSNALVLTEHDRKYFQYFPSSSVVFYYMKNWQWSSFCYLYQGPACVSRVIMRMILALSASDMYRSGLVVRSPGRPTAEDHGRFHYGMAVKEFRQMLETPKPQVSLAEMEMIFATMFLMVAYEWQFGHCLRHLQLHLQGVRSLLETHPELFESKDFDEVMLSMDADRPVGDVSSRVSFIPEQFLLWIIYVDINRRVLATTNDSLTDYVLNSNKPALHPDQLHRSARLWSRCFWGKQYPDQEIADDMENYRGLELIHTGFILWHKAWKCLGDLADSAYTPDTLYTEILSVRDVTRQRFSDLLVTAKISGAGSTRRTLNTIYMAVSNFYALILFHRRVLSPTKASAALYRQALTGILENTHKQFAVDPRLLRRLHWPLLMALIETEDPLQPYTYRKTNAMSVQAAWESCSKIDTLFILVCSVFCWLIIPAVGLAYSGYSTRFNSLASFYPGLLAVAVCTIQWWMIGYSLAYSEGNSIIGDLSKAFHIGVLANPVGSIPEILFSEFQLIFCATVCAIAIGGACERGRLLPLIPFIFLWCTFIYAPLAHMVWSETGFLANLGALDFAGGTPVHICSGATATALSVYLSYPLFRSRRSSLRTPNHLALHRPHNTLCQLLALIIIWNAWLAFDAGTTLALNFKSVMAACVTNLCAASGAITWASLTYYHTGKWSLDSTFLGAIAGLVLITPSAGFIDMPTAMGFGVLGAVCGYQALRIKFTKRAKHYRWVDNGDTFATHCLGGFLGTIVTGLFAQKEVAAYDGVTEITGGCLIDGNWRQLGIQIVEALIGFVWSFGGSYLLYALIDCVPGLEVLATDDEVISGLDKSQMDESLHEAQWAGEEEYHPFQGSVQI</sequence>
<evidence type="ECO:0000256" key="10">
    <source>
        <dbReference type="SAM" id="MobiDB-lite"/>
    </source>
</evidence>
<keyword evidence="3 11" id="KW-0812">Transmembrane</keyword>
<organism evidence="13 14">
    <name type="scientific">Aspergillus uvarum CBS 121591</name>
    <dbReference type="NCBI Taxonomy" id="1448315"/>
    <lineage>
        <taxon>Eukaryota</taxon>
        <taxon>Fungi</taxon>
        <taxon>Dikarya</taxon>
        <taxon>Ascomycota</taxon>
        <taxon>Pezizomycotina</taxon>
        <taxon>Eurotiomycetes</taxon>
        <taxon>Eurotiomycetidae</taxon>
        <taxon>Eurotiales</taxon>
        <taxon>Aspergillaceae</taxon>
        <taxon>Aspergillus</taxon>
        <taxon>Aspergillus subgen. Circumdati</taxon>
    </lineage>
</organism>
<evidence type="ECO:0000256" key="9">
    <source>
        <dbReference type="ARBA" id="ARBA00023242"/>
    </source>
</evidence>
<dbReference type="Proteomes" id="UP000248340">
    <property type="component" value="Unassembled WGS sequence"/>
</dbReference>
<feature type="transmembrane region" description="Helical" evidence="11">
    <location>
        <begin position="870"/>
        <end position="888"/>
    </location>
</feature>
<dbReference type="Gene3D" id="4.10.240.10">
    <property type="entry name" value="Zn(2)-C6 fungal-type DNA-binding domain"/>
    <property type="match status" value="1"/>
</dbReference>
<dbReference type="PROSITE" id="PS00463">
    <property type="entry name" value="ZN2_CY6_FUNGAL_1"/>
    <property type="match status" value="1"/>
</dbReference>
<name>A0A319CKF2_9EURO</name>
<dbReference type="InterPro" id="IPR024041">
    <property type="entry name" value="NH4_transpt_AmtB-like_dom"/>
</dbReference>